<organism evidence="1 2">
    <name type="scientific">Streptomyces phaeofaciens</name>
    <dbReference type="NCBI Taxonomy" id="68254"/>
    <lineage>
        <taxon>Bacteria</taxon>
        <taxon>Bacillati</taxon>
        <taxon>Actinomycetota</taxon>
        <taxon>Actinomycetes</taxon>
        <taxon>Kitasatosporales</taxon>
        <taxon>Streptomycetaceae</taxon>
        <taxon>Streptomyces</taxon>
    </lineage>
</organism>
<dbReference type="EMBL" id="BMSA01000028">
    <property type="protein sequence ID" value="GGT83284.1"/>
    <property type="molecule type" value="Genomic_DNA"/>
</dbReference>
<protein>
    <submittedName>
        <fullName evidence="1">Uncharacterized protein</fullName>
    </submittedName>
</protein>
<evidence type="ECO:0000313" key="2">
    <source>
        <dbReference type="Proteomes" id="UP000646776"/>
    </source>
</evidence>
<evidence type="ECO:0000313" key="1">
    <source>
        <dbReference type="EMBL" id="GGT83284.1"/>
    </source>
</evidence>
<keyword evidence="2" id="KW-1185">Reference proteome</keyword>
<reference evidence="1" key="2">
    <citation type="submission" date="2020-09" db="EMBL/GenBank/DDBJ databases">
        <authorList>
            <person name="Sun Q."/>
            <person name="Ohkuma M."/>
        </authorList>
    </citation>
    <scope>NUCLEOTIDE SEQUENCE</scope>
    <source>
        <strain evidence="1">JCM 4125</strain>
    </source>
</reference>
<sequence>MYGHVRSVTDRQPVPLIEVSVHRDGIVVDHTHTDSEGRYDLAVPAEDLVTVRFDTRPTLTNAEDWHPSVVANVAASDKVALDRYLLATGHGADEASAVDALSGYLFAAGAWAETGRNAEYARAAASRLAGLKLTSRVLQELQLRLIEHFRAPE</sequence>
<comment type="caution">
    <text evidence="1">The sequence shown here is derived from an EMBL/GenBank/DDBJ whole genome shotgun (WGS) entry which is preliminary data.</text>
</comment>
<accession>A0A918LZZ5</accession>
<reference evidence="1" key="1">
    <citation type="journal article" date="2014" name="Int. J. Syst. Evol. Microbiol.">
        <title>Complete genome sequence of Corynebacterium casei LMG S-19264T (=DSM 44701T), isolated from a smear-ripened cheese.</title>
        <authorList>
            <consortium name="US DOE Joint Genome Institute (JGI-PGF)"/>
            <person name="Walter F."/>
            <person name="Albersmeier A."/>
            <person name="Kalinowski J."/>
            <person name="Ruckert C."/>
        </authorList>
    </citation>
    <scope>NUCLEOTIDE SEQUENCE</scope>
    <source>
        <strain evidence="1">JCM 4125</strain>
    </source>
</reference>
<dbReference type="RefSeq" id="WP_189716837.1">
    <property type="nucleotide sequence ID" value="NZ_BMSA01000028.1"/>
</dbReference>
<name>A0A918LZZ5_9ACTN</name>
<dbReference type="AlphaFoldDB" id="A0A918LZZ5"/>
<dbReference type="Proteomes" id="UP000646776">
    <property type="component" value="Unassembled WGS sequence"/>
</dbReference>
<gene>
    <name evidence="1" type="ORF">GCM10010226_72400</name>
</gene>
<proteinExistence type="predicted"/>